<proteinExistence type="predicted"/>
<accession>A0ABN2Y7X5</accession>
<protein>
    <recommendedName>
        <fullName evidence="4">Branched-chain amino acid transporter AzlD</fullName>
    </recommendedName>
</protein>
<evidence type="ECO:0008006" key="4">
    <source>
        <dbReference type="Google" id="ProtNLM"/>
    </source>
</evidence>
<comment type="caution">
    <text evidence="2">The sequence shown here is derived from an EMBL/GenBank/DDBJ whole genome shotgun (WGS) entry which is preliminary data.</text>
</comment>
<dbReference type="Pfam" id="PF05437">
    <property type="entry name" value="AzlD"/>
    <property type="match status" value="1"/>
</dbReference>
<dbReference type="EMBL" id="BAAAQA010000033">
    <property type="protein sequence ID" value="GAA2123231.1"/>
    <property type="molecule type" value="Genomic_DNA"/>
</dbReference>
<evidence type="ECO:0000313" key="3">
    <source>
        <dbReference type="Proteomes" id="UP001500166"/>
    </source>
</evidence>
<dbReference type="Proteomes" id="UP001500166">
    <property type="component" value="Unassembled WGS sequence"/>
</dbReference>
<name>A0ABN2Y7X5_9MICC</name>
<feature type="transmembrane region" description="Helical" evidence="1">
    <location>
        <begin position="37"/>
        <end position="55"/>
    </location>
</feature>
<keyword evidence="1" id="KW-1133">Transmembrane helix</keyword>
<evidence type="ECO:0000256" key="1">
    <source>
        <dbReference type="SAM" id="Phobius"/>
    </source>
</evidence>
<keyword evidence="3" id="KW-1185">Reference proteome</keyword>
<feature type="transmembrane region" description="Helical" evidence="1">
    <location>
        <begin position="67"/>
        <end position="97"/>
    </location>
</feature>
<organism evidence="2 3">
    <name type="scientific">Kocuria atrinae</name>
    <dbReference type="NCBI Taxonomy" id="592377"/>
    <lineage>
        <taxon>Bacteria</taxon>
        <taxon>Bacillati</taxon>
        <taxon>Actinomycetota</taxon>
        <taxon>Actinomycetes</taxon>
        <taxon>Micrococcales</taxon>
        <taxon>Micrococcaceae</taxon>
        <taxon>Kocuria</taxon>
    </lineage>
</organism>
<dbReference type="InterPro" id="IPR008407">
    <property type="entry name" value="Brnchd-chn_aa_trnsp_AzlD"/>
</dbReference>
<sequence length="104" mass="10909">MNMWFWVLTAAAIAYVTKLVGYLIPDAVLDHPLVPRLAGLVTAGLLASLVVMNTFASGTELVLDARVGALIVAGIALWLRAPFLAVVILGALAAALLRWAGWAA</sequence>
<evidence type="ECO:0000313" key="2">
    <source>
        <dbReference type="EMBL" id="GAA2123231.1"/>
    </source>
</evidence>
<dbReference type="RefSeq" id="WP_344225498.1">
    <property type="nucleotide sequence ID" value="NZ_BAAAQA010000033.1"/>
</dbReference>
<gene>
    <name evidence="2" type="ORF">GCM10009824_26920</name>
</gene>
<reference evidence="2 3" key="1">
    <citation type="journal article" date="2019" name="Int. J. Syst. Evol. Microbiol.">
        <title>The Global Catalogue of Microorganisms (GCM) 10K type strain sequencing project: providing services to taxonomists for standard genome sequencing and annotation.</title>
        <authorList>
            <consortium name="The Broad Institute Genomics Platform"/>
            <consortium name="The Broad Institute Genome Sequencing Center for Infectious Disease"/>
            <person name="Wu L."/>
            <person name="Ma J."/>
        </authorList>
    </citation>
    <scope>NUCLEOTIDE SEQUENCE [LARGE SCALE GENOMIC DNA]</scope>
    <source>
        <strain evidence="2 3">JCM 15914</strain>
    </source>
</reference>
<keyword evidence="1" id="KW-0812">Transmembrane</keyword>
<keyword evidence="1" id="KW-0472">Membrane</keyword>